<evidence type="ECO:0000313" key="1">
    <source>
        <dbReference type="EMBL" id="RIW35329.1"/>
    </source>
</evidence>
<keyword evidence="2" id="KW-1185">Reference proteome</keyword>
<evidence type="ECO:0000313" key="2">
    <source>
        <dbReference type="Proteomes" id="UP000265801"/>
    </source>
</evidence>
<dbReference type="Proteomes" id="UP000265801">
    <property type="component" value="Unassembled WGS sequence"/>
</dbReference>
<protein>
    <submittedName>
        <fullName evidence="1">Uncharacterized protein</fullName>
    </submittedName>
</protein>
<proteinExistence type="predicted"/>
<reference evidence="1 2" key="1">
    <citation type="submission" date="2018-09" db="EMBL/GenBank/DDBJ databases">
        <title>Bacillus saliacetes sp. nov., isolated from Thai shrimp paste (Ka-pi).</title>
        <authorList>
            <person name="Daroonpunt R."/>
            <person name="Tanasupawat S."/>
            <person name="Yiamsombut S."/>
        </authorList>
    </citation>
    <scope>NUCLEOTIDE SEQUENCE [LARGE SCALE GENOMIC DNA]</scope>
    <source>
        <strain evidence="1 2">SKP7-4</strain>
    </source>
</reference>
<dbReference type="RefSeq" id="WP_119546374.1">
    <property type="nucleotide sequence ID" value="NZ_QXIR01000008.1"/>
</dbReference>
<accession>A0A3A1R5U4</accession>
<sequence>MKEISSIHKCENCERLLPWVYPLSPLVDSPSFAVFNLTTGPQQVDLVEKVNDDSYRFRLFCNLCGYTNIFSYEVKN</sequence>
<name>A0A3A1R5U4_9BACI</name>
<dbReference type="EMBL" id="QXIR01000008">
    <property type="protein sequence ID" value="RIW35329.1"/>
    <property type="molecule type" value="Genomic_DNA"/>
</dbReference>
<organism evidence="1 2">
    <name type="scientific">Bacillus salacetis</name>
    <dbReference type="NCBI Taxonomy" id="2315464"/>
    <lineage>
        <taxon>Bacteria</taxon>
        <taxon>Bacillati</taxon>
        <taxon>Bacillota</taxon>
        <taxon>Bacilli</taxon>
        <taxon>Bacillales</taxon>
        <taxon>Bacillaceae</taxon>
        <taxon>Bacillus</taxon>
    </lineage>
</organism>
<dbReference type="AlphaFoldDB" id="A0A3A1R5U4"/>
<dbReference type="OrthoDB" id="2881958at2"/>
<comment type="caution">
    <text evidence="1">The sequence shown here is derived from an EMBL/GenBank/DDBJ whole genome shotgun (WGS) entry which is preliminary data.</text>
</comment>
<gene>
    <name evidence="1" type="ORF">D3H55_08005</name>
</gene>